<dbReference type="WBParaSite" id="jg5170">
    <property type="protein sequence ID" value="jg5170"/>
    <property type="gene ID" value="jg5170"/>
</dbReference>
<reference evidence="2" key="1">
    <citation type="submission" date="2022-11" db="UniProtKB">
        <authorList>
            <consortium name="WormBaseParasite"/>
        </authorList>
    </citation>
    <scope>IDENTIFICATION</scope>
</reference>
<protein>
    <submittedName>
        <fullName evidence="2">Uncharacterized protein</fullName>
    </submittedName>
</protein>
<name>A0A915EE68_9BILA</name>
<dbReference type="AlphaFoldDB" id="A0A915EE68"/>
<accession>A0A915EE68</accession>
<keyword evidence="1" id="KW-1185">Reference proteome</keyword>
<proteinExistence type="predicted"/>
<sequence>MKQCVCDQVNIMAPDEAAESSKEKKSILCMSKAQSDRGRDFDHIHVAMQDEDPLIFWSNNEKVNQSFDTSNTPAILLNLSTSTPCFAFKIDVGSCCFERIK</sequence>
<evidence type="ECO:0000313" key="1">
    <source>
        <dbReference type="Proteomes" id="UP000887574"/>
    </source>
</evidence>
<evidence type="ECO:0000313" key="2">
    <source>
        <dbReference type="WBParaSite" id="jg5170"/>
    </source>
</evidence>
<dbReference type="Proteomes" id="UP000887574">
    <property type="component" value="Unplaced"/>
</dbReference>
<organism evidence="1 2">
    <name type="scientific">Ditylenchus dipsaci</name>
    <dbReference type="NCBI Taxonomy" id="166011"/>
    <lineage>
        <taxon>Eukaryota</taxon>
        <taxon>Metazoa</taxon>
        <taxon>Ecdysozoa</taxon>
        <taxon>Nematoda</taxon>
        <taxon>Chromadorea</taxon>
        <taxon>Rhabditida</taxon>
        <taxon>Tylenchina</taxon>
        <taxon>Tylenchomorpha</taxon>
        <taxon>Sphaerularioidea</taxon>
        <taxon>Anguinidae</taxon>
        <taxon>Anguininae</taxon>
        <taxon>Ditylenchus</taxon>
    </lineage>
</organism>